<sequence>MSDPRRASLFSYPNLSDGNMPVQTVSVFGRKTSDHSPRDNVEDNHFIAAKTLIVEKREEQKRPRTEQPRGPTSGPSRRRIEGSDFSRSQPPTTPLNSTSRLTRESVRPVVTHGSLDNAT</sequence>
<gene>
    <name evidence="2" type="ORF">B296_00022710</name>
</gene>
<organism evidence="2 3">
    <name type="scientific">Ensete ventricosum</name>
    <name type="common">Abyssinian banana</name>
    <name type="synonym">Musa ensete</name>
    <dbReference type="NCBI Taxonomy" id="4639"/>
    <lineage>
        <taxon>Eukaryota</taxon>
        <taxon>Viridiplantae</taxon>
        <taxon>Streptophyta</taxon>
        <taxon>Embryophyta</taxon>
        <taxon>Tracheophyta</taxon>
        <taxon>Spermatophyta</taxon>
        <taxon>Magnoliopsida</taxon>
        <taxon>Liliopsida</taxon>
        <taxon>Zingiberales</taxon>
        <taxon>Musaceae</taxon>
        <taxon>Ensete</taxon>
    </lineage>
</organism>
<name>A0A427AB46_ENSVE</name>
<protein>
    <submittedName>
        <fullName evidence="2">Uncharacterized protein</fullName>
    </submittedName>
</protein>
<evidence type="ECO:0000256" key="1">
    <source>
        <dbReference type="SAM" id="MobiDB-lite"/>
    </source>
</evidence>
<feature type="compositionally biased region" description="Polar residues" evidence="1">
    <location>
        <begin position="85"/>
        <end position="100"/>
    </location>
</feature>
<evidence type="ECO:0000313" key="3">
    <source>
        <dbReference type="Proteomes" id="UP000287651"/>
    </source>
</evidence>
<feature type="compositionally biased region" description="Polar residues" evidence="1">
    <location>
        <begin position="11"/>
        <end position="26"/>
    </location>
</feature>
<proteinExistence type="predicted"/>
<comment type="caution">
    <text evidence="2">The sequence shown here is derived from an EMBL/GenBank/DDBJ whole genome shotgun (WGS) entry which is preliminary data.</text>
</comment>
<dbReference type="Proteomes" id="UP000287651">
    <property type="component" value="Unassembled WGS sequence"/>
</dbReference>
<accession>A0A427AB46</accession>
<feature type="compositionally biased region" description="Basic and acidic residues" evidence="1">
    <location>
        <begin position="53"/>
        <end position="67"/>
    </location>
</feature>
<dbReference type="AlphaFoldDB" id="A0A427AB46"/>
<reference evidence="2 3" key="1">
    <citation type="journal article" date="2014" name="Agronomy (Basel)">
        <title>A Draft Genome Sequence for Ensete ventricosum, the Drought-Tolerant Tree Against Hunger.</title>
        <authorList>
            <person name="Harrison J."/>
            <person name="Moore K.A."/>
            <person name="Paszkiewicz K."/>
            <person name="Jones T."/>
            <person name="Grant M."/>
            <person name="Ambacheew D."/>
            <person name="Muzemil S."/>
            <person name="Studholme D.J."/>
        </authorList>
    </citation>
    <scope>NUCLEOTIDE SEQUENCE [LARGE SCALE GENOMIC DNA]</scope>
</reference>
<dbReference type="EMBL" id="AMZH03003092">
    <property type="protein sequence ID" value="RRT73440.1"/>
    <property type="molecule type" value="Genomic_DNA"/>
</dbReference>
<feature type="compositionally biased region" description="Basic and acidic residues" evidence="1">
    <location>
        <begin position="31"/>
        <end position="45"/>
    </location>
</feature>
<feature type="region of interest" description="Disordered" evidence="1">
    <location>
        <begin position="1"/>
        <end position="119"/>
    </location>
</feature>
<evidence type="ECO:0000313" key="2">
    <source>
        <dbReference type="EMBL" id="RRT73440.1"/>
    </source>
</evidence>